<evidence type="ECO:0000259" key="1">
    <source>
        <dbReference type="PROSITE" id="PS51819"/>
    </source>
</evidence>
<dbReference type="EMBL" id="CYYP01000003">
    <property type="protein sequence ID" value="CUN67809.1"/>
    <property type="molecule type" value="Genomic_DNA"/>
</dbReference>
<proteinExistence type="predicted"/>
<dbReference type="PROSITE" id="PS51819">
    <property type="entry name" value="VOC"/>
    <property type="match status" value="1"/>
</dbReference>
<dbReference type="RefSeq" id="WP_055285565.1">
    <property type="nucleotide sequence ID" value="NZ_CYYP01000003.1"/>
</dbReference>
<dbReference type="InterPro" id="IPR029068">
    <property type="entry name" value="Glyas_Bleomycin-R_OHBP_Dase"/>
</dbReference>
<dbReference type="Gene3D" id="3.10.180.10">
    <property type="entry name" value="2,3-Dihydroxybiphenyl 1,2-Dioxygenase, domain 1"/>
    <property type="match status" value="1"/>
</dbReference>
<name>A0A173YWF0_9ACTN</name>
<dbReference type="AlphaFoldDB" id="A0A173YWF0"/>
<gene>
    <name evidence="2" type="ORF">ERS852381_00534</name>
</gene>
<organism evidence="2 3">
    <name type="scientific">Collinsella aerofaciens</name>
    <dbReference type="NCBI Taxonomy" id="74426"/>
    <lineage>
        <taxon>Bacteria</taxon>
        <taxon>Bacillati</taxon>
        <taxon>Actinomycetota</taxon>
        <taxon>Coriobacteriia</taxon>
        <taxon>Coriobacteriales</taxon>
        <taxon>Coriobacteriaceae</taxon>
        <taxon>Collinsella</taxon>
    </lineage>
</organism>
<reference evidence="2 3" key="1">
    <citation type="submission" date="2015-09" db="EMBL/GenBank/DDBJ databases">
        <authorList>
            <consortium name="Pathogen Informatics"/>
        </authorList>
    </citation>
    <scope>NUCLEOTIDE SEQUENCE [LARGE SCALE GENOMIC DNA]</scope>
    <source>
        <strain evidence="2 3">2789STDY5608823</strain>
    </source>
</reference>
<dbReference type="Proteomes" id="UP000095468">
    <property type="component" value="Unassembled WGS sequence"/>
</dbReference>
<dbReference type="CDD" id="cd06587">
    <property type="entry name" value="VOC"/>
    <property type="match status" value="1"/>
</dbReference>
<evidence type="ECO:0000313" key="2">
    <source>
        <dbReference type="EMBL" id="CUN67809.1"/>
    </source>
</evidence>
<dbReference type="SUPFAM" id="SSF54593">
    <property type="entry name" value="Glyoxalase/Bleomycin resistance protein/Dihydroxybiphenyl dioxygenase"/>
    <property type="match status" value="1"/>
</dbReference>
<protein>
    <recommendedName>
        <fullName evidence="1">VOC domain-containing protein</fullName>
    </recommendedName>
</protein>
<evidence type="ECO:0000313" key="3">
    <source>
        <dbReference type="Proteomes" id="UP000095468"/>
    </source>
</evidence>
<sequence length="124" mass="13687">MSEQNANPVELFDMRVAHVGINAADPADALEIAELFSTMMGLPVIETPVSYFNDSLVEIMKQNGRGAKGHIGFAVNDIDAAEKWFAERGLEVNEESRVLLPDGGTKLVYFKREFAGFAVHLCRE</sequence>
<dbReference type="InterPro" id="IPR037523">
    <property type="entry name" value="VOC_core"/>
</dbReference>
<feature type="domain" description="VOC" evidence="1">
    <location>
        <begin position="15"/>
        <end position="124"/>
    </location>
</feature>
<accession>A0A173YWF0</accession>